<name>A0A8X6Q396_NEPPI</name>
<gene>
    <name evidence="1" type="ORF">NPIL_40221</name>
</gene>
<accession>A0A8X6Q396</accession>
<keyword evidence="2" id="KW-1185">Reference proteome</keyword>
<reference evidence="1" key="1">
    <citation type="submission" date="2020-08" db="EMBL/GenBank/DDBJ databases">
        <title>Multicomponent nature underlies the extraordinary mechanical properties of spider dragline silk.</title>
        <authorList>
            <person name="Kono N."/>
            <person name="Nakamura H."/>
            <person name="Mori M."/>
            <person name="Yoshida Y."/>
            <person name="Ohtoshi R."/>
            <person name="Malay A.D."/>
            <person name="Moran D.A.P."/>
            <person name="Tomita M."/>
            <person name="Numata K."/>
            <person name="Arakawa K."/>
        </authorList>
    </citation>
    <scope>NUCLEOTIDE SEQUENCE</scope>
</reference>
<dbReference type="AlphaFoldDB" id="A0A8X6Q396"/>
<organism evidence="1 2">
    <name type="scientific">Nephila pilipes</name>
    <name type="common">Giant wood spider</name>
    <name type="synonym">Nephila maculata</name>
    <dbReference type="NCBI Taxonomy" id="299642"/>
    <lineage>
        <taxon>Eukaryota</taxon>
        <taxon>Metazoa</taxon>
        <taxon>Ecdysozoa</taxon>
        <taxon>Arthropoda</taxon>
        <taxon>Chelicerata</taxon>
        <taxon>Arachnida</taxon>
        <taxon>Araneae</taxon>
        <taxon>Araneomorphae</taxon>
        <taxon>Entelegynae</taxon>
        <taxon>Araneoidea</taxon>
        <taxon>Nephilidae</taxon>
        <taxon>Nephila</taxon>
    </lineage>
</organism>
<comment type="caution">
    <text evidence="1">The sequence shown here is derived from an EMBL/GenBank/DDBJ whole genome shotgun (WGS) entry which is preliminary data.</text>
</comment>
<dbReference type="Proteomes" id="UP000887013">
    <property type="component" value="Unassembled WGS sequence"/>
</dbReference>
<protein>
    <submittedName>
        <fullName evidence="1">Uncharacterized protein</fullName>
    </submittedName>
</protein>
<sequence>MLKNTFPVSANAISNKIFPSPPDRHTRIFYPYDQRETTPKSFQDLWYKNSLFIHSIPILQQCQSKVTYINAAYKEYGPRKELLAIFLVRLYGQMDRDFGKRHRDVCMEL</sequence>
<dbReference type="EMBL" id="BMAW01121985">
    <property type="protein sequence ID" value="GFT96767.1"/>
    <property type="molecule type" value="Genomic_DNA"/>
</dbReference>
<evidence type="ECO:0000313" key="1">
    <source>
        <dbReference type="EMBL" id="GFT96767.1"/>
    </source>
</evidence>
<proteinExistence type="predicted"/>
<evidence type="ECO:0000313" key="2">
    <source>
        <dbReference type="Proteomes" id="UP000887013"/>
    </source>
</evidence>